<evidence type="ECO:0000313" key="4">
    <source>
        <dbReference type="Proteomes" id="UP000241818"/>
    </source>
</evidence>
<keyword evidence="4" id="KW-1185">Reference proteome</keyword>
<proteinExistence type="predicted"/>
<evidence type="ECO:0000313" key="3">
    <source>
        <dbReference type="EMBL" id="PSS25731.1"/>
    </source>
</evidence>
<feature type="compositionally biased region" description="Basic and acidic residues" evidence="1">
    <location>
        <begin position="126"/>
        <end position="139"/>
    </location>
</feature>
<keyword evidence="2" id="KW-0812">Transmembrane</keyword>
<reference evidence="3 4" key="1">
    <citation type="journal article" date="2018" name="New Phytol.">
        <title>Comparative genomics and transcriptomics depict ericoid mycorrhizal fungi as versatile saprotrophs and plant mutualists.</title>
        <authorList>
            <person name="Martino E."/>
            <person name="Morin E."/>
            <person name="Grelet G.A."/>
            <person name="Kuo A."/>
            <person name="Kohler A."/>
            <person name="Daghino S."/>
            <person name="Barry K.W."/>
            <person name="Cichocki N."/>
            <person name="Clum A."/>
            <person name="Dockter R.B."/>
            <person name="Hainaut M."/>
            <person name="Kuo R.C."/>
            <person name="LaButti K."/>
            <person name="Lindahl B.D."/>
            <person name="Lindquist E.A."/>
            <person name="Lipzen A."/>
            <person name="Khouja H.R."/>
            <person name="Magnuson J."/>
            <person name="Murat C."/>
            <person name="Ohm R.A."/>
            <person name="Singer S.W."/>
            <person name="Spatafora J.W."/>
            <person name="Wang M."/>
            <person name="Veneault-Fourrey C."/>
            <person name="Henrissat B."/>
            <person name="Grigoriev I.V."/>
            <person name="Martin F.M."/>
            <person name="Perotto S."/>
        </authorList>
    </citation>
    <scope>NUCLEOTIDE SEQUENCE [LARGE SCALE GENOMIC DNA]</scope>
    <source>
        <strain evidence="3 4">ATCC 22711</strain>
    </source>
</reference>
<feature type="transmembrane region" description="Helical" evidence="2">
    <location>
        <begin position="60"/>
        <end position="81"/>
    </location>
</feature>
<dbReference type="Proteomes" id="UP000241818">
    <property type="component" value="Unassembled WGS sequence"/>
</dbReference>
<keyword evidence="2" id="KW-0472">Membrane</keyword>
<dbReference type="EMBL" id="KZ679007">
    <property type="protein sequence ID" value="PSS25731.1"/>
    <property type="molecule type" value="Genomic_DNA"/>
</dbReference>
<evidence type="ECO:0000256" key="1">
    <source>
        <dbReference type="SAM" id="MobiDB-lite"/>
    </source>
</evidence>
<dbReference type="InParanoid" id="A0A2T3BBM9"/>
<organism evidence="3 4">
    <name type="scientific">Amorphotheca resinae ATCC 22711</name>
    <dbReference type="NCBI Taxonomy" id="857342"/>
    <lineage>
        <taxon>Eukaryota</taxon>
        <taxon>Fungi</taxon>
        <taxon>Dikarya</taxon>
        <taxon>Ascomycota</taxon>
        <taxon>Pezizomycotina</taxon>
        <taxon>Leotiomycetes</taxon>
        <taxon>Helotiales</taxon>
        <taxon>Amorphothecaceae</taxon>
        <taxon>Amorphotheca</taxon>
    </lineage>
</organism>
<dbReference type="GeneID" id="36574430"/>
<feature type="region of interest" description="Disordered" evidence="1">
    <location>
        <begin position="118"/>
        <end position="139"/>
    </location>
</feature>
<name>A0A2T3BBM9_AMORE</name>
<dbReference type="AlphaFoldDB" id="A0A2T3BBM9"/>
<gene>
    <name evidence="3" type="ORF">M430DRAFT_33335</name>
</gene>
<evidence type="ECO:0000256" key="2">
    <source>
        <dbReference type="SAM" id="Phobius"/>
    </source>
</evidence>
<protein>
    <recommendedName>
        <fullName evidence="5">Transmembrane protein</fullName>
    </recommendedName>
</protein>
<keyword evidence="2" id="KW-1133">Transmembrane helix</keyword>
<evidence type="ECO:0008006" key="5">
    <source>
        <dbReference type="Google" id="ProtNLM"/>
    </source>
</evidence>
<dbReference type="RefSeq" id="XP_024724330.1">
    <property type="nucleotide sequence ID" value="XM_024866349.1"/>
</dbReference>
<accession>A0A2T3BBM9</accession>
<sequence length="139" mass="15645">MVQGGPTSWDEDWKGGRESVGLAFGRREQEAVDGWNDWGGPSRDDCFSLKRRERSGSGRCLLLLGCVWVFVAVGFMDYGLWDYGRWGDGDMEIRRMRSGVGPEGSGLRLFVGGGERGFKRSSLRKQGRETRDTTQETRD</sequence>